<dbReference type="OrthoDB" id="7950645at2"/>
<dbReference type="RefSeq" id="WP_072340186.1">
    <property type="nucleotide sequence ID" value="NZ_FPKU01000001.1"/>
</dbReference>
<sequence length="74" mass="8519">MLSFTTQLAGRSFRELPLTPDEALRMAEVGFRFAEFNPEAGRFRLSQPYELVIIPDRNSLTIRQEPPLRPRSIA</sequence>
<dbReference type="Proteomes" id="UP000183447">
    <property type="component" value="Unassembled WGS sequence"/>
</dbReference>
<dbReference type="AlphaFoldDB" id="A0A1K2HWH9"/>
<gene>
    <name evidence="1" type="ORF">SAMN02983003_1407</name>
</gene>
<proteinExistence type="predicted"/>
<organism evidence="1 2">
    <name type="scientific">Devosia enhydra</name>
    <dbReference type="NCBI Taxonomy" id="665118"/>
    <lineage>
        <taxon>Bacteria</taxon>
        <taxon>Pseudomonadati</taxon>
        <taxon>Pseudomonadota</taxon>
        <taxon>Alphaproteobacteria</taxon>
        <taxon>Hyphomicrobiales</taxon>
        <taxon>Devosiaceae</taxon>
        <taxon>Devosia</taxon>
    </lineage>
</organism>
<keyword evidence="2" id="KW-1185">Reference proteome</keyword>
<protein>
    <submittedName>
        <fullName evidence="1">Uncharacterized protein</fullName>
    </submittedName>
</protein>
<dbReference type="STRING" id="665118.SAMN02983003_1407"/>
<accession>A0A1K2HWH9</accession>
<reference evidence="1 2" key="1">
    <citation type="submission" date="2016-11" db="EMBL/GenBank/DDBJ databases">
        <authorList>
            <person name="Jaros S."/>
            <person name="Januszkiewicz K."/>
            <person name="Wedrychowicz H."/>
        </authorList>
    </citation>
    <scope>NUCLEOTIDE SEQUENCE [LARGE SCALE GENOMIC DNA]</scope>
    <source>
        <strain evidence="1 2">ATCC 23634</strain>
    </source>
</reference>
<name>A0A1K2HWH9_9HYPH</name>
<evidence type="ECO:0000313" key="1">
    <source>
        <dbReference type="EMBL" id="SFZ83013.1"/>
    </source>
</evidence>
<evidence type="ECO:0000313" key="2">
    <source>
        <dbReference type="Proteomes" id="UP000183447"/>
    </source>
</evidence>
<dbReference type="EMBL" id="FPKU01000001">
    <property type="protein sequence ID" value="SFZ83013.1"/>
    <property type="molecule type" value="Genomic_DNA"/>
</dbReference>